<evidence type="ECO:0000313" key="1">
    <source>
        <dbReference type="EMBL" id="KAH7933477.1"/>
    </source>
</evidence>
<keyword evidence="2" id="KW-1185">Reference proteome</keyword>
<sequence>MKPDRIALFQHTHHHHHAVVHHADSHLHSHQCPPASPRPTGVTSCVVATAAPYTAAVARRNERERNRVRLVNSGFNALRQHVPQTGQKKLSKVETLRSAVEYIRELQQLLELTRRQSGSLTEDQYSAPKENRVPEGGYLSSSPPLTTESASSPGSSSNECGTPVSHLQRAGSIQDHCVSPKTESCSVDDEQEVLWELASWWPAA</sequence>
<evidence type="ECO:0000313" key="2">
    <source>
        <dbReference type="Proteomes" id="UP000821865"/>
    </source>
</evidence>
<reference evidence="1" key="1">
    <citation type="submission" date="2020-05" db="EMBL/GenBank/DDBJ databases">
        <title>Large-scale comparative analyses of tick genomes elucidate their genetic diversity and vector capacities.</title>
        <authorList>
            <person name="Jia N."/>
            <person name="Wang J."/>
            <person name="Shi W."/>
            <person name="Du L."/>
            <person name="Sun Y."/>
            <person name="Zhan W."/>
            <person name="Jiang J."/>
            <person name="Wang Q."/>
            <person name="Zhang B."/>
            <person name="Ji P."/>
            <person name="Sakyi L.B."/>
            <person name="Cui X."/>
            <person name="Yuan T."/>
            <person name="Jiang B."/>
            <person name="Yang W."/>
            <person name="Lam T.T.-Y."/>
            <person name="Chang Q."/>
            <person name="Ding S."/>
            <person name="Wang X."/>
            <person name="Zhu J."/>
            <person name="Ruan X."/>
            <person name="Zhao L."/>
            <person name="Wei J."/>
            <person name="Que T."/>
            <person name="Du C."/>
            <person name="Cheng J."/>
            <person name="Dai P."/>
            <person name="Han X."/>
            <person name="Huang E."/>
            <person name="Gao Y."/>
            <person name="Liu J."/>
            <person name="Shao H."/>
            <person name="Ye R."/>
            <person name="Li L."/>
            <person name="Wei W."/>
            <person name="Wang X."/>
            <person name="Wang C."/>
            <person name="Yang T."/>
            <person name="Huo Q."/>
            <person name="Li W."/>
            <person name="Guo W."/>
            <person name="Chen H."/>
            <person name="Zhou L."/>
            <person name="Ni X."/>
            <person name="Tian J."/>
            <person name="Zhou Y."/>
            <person name="Sheng Y."/>
            <person name="Liu T."/>
            <person name="Pan Y."/>
            <person name="Xia L."/>
            <person name="Li J."/>
            <person name="Zhao F."/>
            <person name="Cao W."/>
        </authorList>
    </citation>
    <scope>NUCLEOTIDE SEQUENCE</scope>
    <source>
        <strain evidence="1">Dsil-2018</strain>
    </source>
</reference>
<gene>
    <name evidence="1" type="ORF">HPB49_012972</name>
</gene>
<comment type="caution">
    <text evidence="1">The sequence shown here is derived from an EMBL/GenBank/DDBJ whole genome shotgun (WGS) entry which is preliminary data.</text>
</comment>
<accession>A0ACB8C3R8</accession>
<dbReference type="Proteomes" id="UP000821865">
    <property type="component" value="Chromosome 9"/>
</dbReference>
<organism evidence="1 2">
    <name type="scientific">Dermacentor silvarum</name>
    <name type="common">Tick</name>
    <dbReference type="NCBI Taxonomy" id="543639"/>
    <lineage>
        <taxon>Eukaryota</taxon>
        <taxon>Metazoa</taxon>
        <taxon>Ecdysozoa</taxon>
        <taxon>Arthropoda</taxon>
        <taxon>Chelicerata</taxon>
        <taxon>Arachnida</taxon>
        <taxon>Acari</taxon>
        <taxon>Parasitiformes</taxon>
        <taxon>Ixodida</taxon>
        <taxon>Ixodoidea</taxon>
        <taxon>Ixodidae</taxon>
        <taxon>Rhipicephalinae</taxon>
        <taxon>Dermacentor</taxon>
    </lineage>
</organism>
<dbReference type="EMBL" id="CM023478">
    <property type="protein sequence ID" value="KAH7933477.1"/>
    <property type="molecule type" value="Genomic_DNA"/>
</dbReference>
<proteinExistence type="predicted"/>
<protein>
    <submittedName>
        <fullName evidence="1">Uncharacterized protein</fullName>
    </submittedName>
</protein>
<name>A0ACB8C3R8_DERSI</name>